<dbReference type="GO" id="GO:0043590">
    <property type="term" value="C:bacterial nucleoid"/>
    <property type="evidence" value="ECO:0007669"/>
    <property type="project" value="TreeGrafter"/>
</dbReference>
<accession>A0A1H8DBP1</accession>
<dbReference type="Pfam" id="PF02565">
    <property type="entry name" value="RecO_C"/>
    <property type="match status" value="1"/>
</dbReference>
<evidence type="ECO:0000256" key="4">
    <source>
        <dbReference type="ARBA" id="ARBA00023172"/>
    </source>
</evidence>
<dbReference type="InterPro" id="IPR042242">
    <property type="entry name" value="RecO_C"/>
</dbReference>
<evidence type="ECO:0000256" key="5">
    <source>
        <dbReference type="ARBA" id="ARBA00023204"/>
    </source>
</evidence>
<comment type="function">
    <text evidence="7">Involved in DNA repair and RecF pathway recombination.</text>
</comment>
<dbReference type="SUPFAM" id="SSF50249">
    <property type="entry name" value="Nucleic acid-binding proteins"/>
    <property type="match status" value="1"/>
</dbReference>
<dbReference type="SUPFAM" id="SSF57863">
    <property type="entry name" value="ArfGap/RecO-like zinc finger"/>
    <property type="match status" value="1"/>
</dbReference>
<dbReference type="HAMAP" id="MF_00201">
    <property type="entry name" value="RecO"/>
    <property type="match status" value="1"/>
</dbReference>
<keyword evidence="10" id="KW-1185">Reference proteome</keyword>
<dbReference type="Gene3D" id="1.20.1440.120">
    <property type="entry name" value="Recombination protein O, C-terminal domain"/>
    <property type="match status" value="1"/>
</dbReference>
<dbReference type="Pfam" id="PF11967">
    <property type="entry name" value="RecO_N"/>
    <property type="match status" value="1"/>
</dbReference>
<dbReference type="PANTHER" id="PTHR33991:SF1">
    <property type="entry name" value="DNA REPAIR PROTEIN RECO"/>
    <property type="match status" value="1"/>
</dbReference>
<dbReference type="STRING" id="1173111.SAMN05444955_10599"/>
<dbReference type="Proteomes" id="UP000199695">
    <property type="component" value="Unassembled WGS sequence"/>
</dbReference>
<evidence type="ECO:0000256" key="3">
    <source>
        <dbReference type="ARBA" id="ARBA00022763"/>
    </source>
</evidence>
<dbReference type="InterPro" id="IPR003717">
    <property type="entry name" value="RecO"/>
</dbReference>
<keyword evidence="5 7" id="KW-0234">DNA repair</keyword>
<sequence>MLQKVEGIVLRARDYGESHQVILIFSEYQGKIAVMARGSKKPKSRFGAVTEPFTEAHFVYFTGGSGMPTLSQADLIHSHHLIRSDLLLTAYGAYWLDLIDKCTEEKEPCPGLYRFLTLALKKLESGTDPDILTRMVELRIMRIAGYQPVLHHCANCRQQHRPVRFSIRQGGFLCADCQNQDPESLPLTEATARILPLLERIPLEQLGEVKVKPETKEQLERIVHAFMEEYFPFKLKSLTLLKQIRQSWGSSS</sequence>
<evidence type="ECO:0000259" key="8">
    <source>
        <dbReference type="Pfam" id="PF11967"/>
    </source>
</evidence>
<dbReference type="InterPro" id="IPR012340">
    <property type="entry name" value="NA-bd_OB-fold"/>
</dbReference>
<keyword evidence="3 7" id="KW-0227">DNA damage</keyword>
<comment type="similarity">
    <text evidence="1 7">Belongs to the RecO family.</text>
</comment>
<dbReference type="RefSeq" id="WP_170839787.1">
    <property type="nucleotide sequence ID" value="NZ_FOCQ01000005.1"/>
</dbReference>
<organism evidence="9 10">
    <name type="scientific">Lihuaxuella thermophila</name>
    <dbReference type="NCBI Taxonomy" id="1173111"/>
    <lineage>
        <taxon>Bacteria</taxon>
        <taxon>Bacillati</taxon>
        <taxon>Bacillota</taxon>
        <taxon>Bacilli</taxon>
        <taxon>Bacillales</taxon>
        <taxon>Thermoactinomycetaceae</taxon>
        <taxon>Lihuaxuella</taxon>
    </lineage>
</organism>
<evidence type="ECO:0000256" key="2">
    <source>
        <dbReference type="ARBA" id="ARBA00021310"/>
    </source>
</evidence>
<protein>
    <recommendedName>
        <fullName evidence="2 7">DNA repair protein RecO</fullName>
    </recommendedName>
    <alternativeName>
        <fullName evidence="6 7">Recombination protein O</fullName>
    </alternativeName>
</protein>
<keyword evidence="4 7" id="KW-0233">DNA recombination</keyword>
<reference evidence="9 10" key="1">
    <citation type="submission" date="2016-10" db="EMBL/GenBank/DDBJ databases">
        <authorList>
            <person name="de Groot N.N."/>
        </authorList>
    </citation>
    <scope>NUCLEOTIDE SEQUENCE [LARGE SCALE GENOMIC DNA]</scope>
    <source>
        <strain evidence="9 10">DSM 46701</strain>
    </source>
</reference>
<evidence type="ECO:0000256" key="6">
    <source>
        <dbReference type="ARBA" id="ARBA00033409"/>
    </source>
</evidence>
<dbReference type="GO" id="GO:0006310">
    <property type="term" value="P:DNA recombination"/>
    <property type="evidence" value="ECO:0007669"/>
    <property type="project" value="UniProtKB-UniRule"/>
</dbReference>
<dbReference type="NCBIfam" id="TIGR00613">
    <property type="entry name" value="reco"/>
    <property type="match status" value="1"/>
</dbReference>
<evidence type="ECO:0000313" key="9">
    <source>
        <dbReference type="EMBL" id="SEN04693.1"/>
    </source>
</evidence>
<evidence type="ECO:0000256" key="1">
    <source>
        <dbReference type="ARBA" id="ARBA00007452"/>
    </source>
</evidence>
<dbReference type="PANTHER" id="PTHR33991">
    <property type="entry name" value="DNA REPAIR PROTEIN RECO"/>
    <property type="match status" value="1"/>
</dbReference>
<dbReference type="AlphaFoldDB" id="A0A1H8DBP1"/>
<feature type="domain" description="DNA replication/recombination mediator RecO N-terminal" evidence="8">
    <location>
        <begin position="1"/>
        <end position="78"/>
    </location>
</feature>
<dbReference type="GO" id="GO:0006302">
    <property type="term" value="P:double-strand break repair"/>
    <property type="evidence" value="ECO:0007669"/>
    <property type="project" value="TreeGrafter"/>
</dbReference>
<name>A0A1H8DBP1_9BACL</name>
<dbReference type="InterPro" id="IPR037278">
    <property type="entry name" value="ARFGAP/RecO"/>
</dbReference>
<dbReference type="InterPro" id="IPR022572">
    <property type="entry name" value="DNA_rep/recomb_RecO_N"/>
</dbReference>
<gene>
    <name evidence="7" type="primary">recO</name>
    <name evidence="9" type="ORF">SAMN05444955_10599</name>
</gene>
<evidence type="ECO:0000256" key="7">
    <source>
        <dbReference type="HAMAP-Rule" id="MF_00201"/>
    </source>
</evidence>
<dbReference type="Gene3D" id="2.40.50.140">
    <property type="entry name" value="Nucleic acid-binding proteins"/>
    <property type="match status" value="1"/>
</dbReference>
<proteinExistence type="inferred from homology"/>
<evidence type="ECO:0000313" key="10">
    <source>
        <dbReference type="Proteomes" id="UP000199695"/>
    </source>
</evidence>
<dbReference type="EMBL" id="FOCQ01000005">
    <property type="protein sequence ID" value="SEN04693.1"/>
    <property type="molecule type" value="Genomic_DNA"/>
</dbReference>